<accession>A0A3A2ZAS2</accession>
<dbReference type="OrthoDB" id="5376804at2759"/>
<dbReference type="Proteomes" id="UP000266188">
    <property type="component" value="Unassembled WGS sequence"/>
</dbReference>
<dbReference type="PANTHER" id="PTHR35394:SF5">
    <property type="entry name" value="DUF3176 DOMAIN-CONTAINING PROTEIN"/>
    <property type="match status" value="1"/>
</dbReference>
<feature type="signal peptide" evidence="2">
    <location>
        <begin position="1"/>
        <end position="17"/>
    </location>
</feature>
<comment type="caution">
    <text evidence="3">The sequence shown here is derived from an EMBL/GenBank/DDBJ whole genome shotgun (WGS) entry which is preliminary data.</text>
</comment>
<feature type="transmembrane region" description="Helical" evidence="1">
    <location>
        <begin position="475"/>
        <end position="498"/>
    </location>
</feature>
<protein>
    <submittedName>
        <fullName evidence="3">Uncharacterized protein</fullName>
    </submittedName>
</protein>
<name>A0A3A2ZAS2_9EURO</name>
<keyword evidence="1" id="KW-0472">Membrane</keyword>
<keyword evidence="2" id="KW-0732">Signal</keyword>
<keyword evidence="4" id="KW-1185">Reference proteome</keyword>
<organism evidence="3 4">
    <name type="scientific">Aspergillus sclerotialis</name>
    <dbReference type="NCBI Taxonomy" id="2070753"/>
    <lineage>
        <taxon>Eukaryota</taxon>
        <taxon>Fungi</taxon>
        <taxon>Dikarya</taxon>
        <taxon>Ascomycota</taxon>
        <taxon>Pezizomycotina</taxon>
        <taxon>Eurotiomycetes</taxon>
        <taxon>Eurotiomycetidae</taxon>
        <taxon>Eurotiales</taxon>
        <taxon>Aspergillaceae</taxon>
        <taxon>Aspergillus</taxon>
        <taxon>Aspergillus subgen. Polypaecilum</taxon>
    </lineage>
</organism>
<dbReference type="EMBL" id="MVGC01000325">
    <property type="protein sequence ID" value="RJE20239.1"/>
    <property type="molecule type" value="Genomic_DNA"/>
</dbReference>
<evidence type="ECO:0000256" key="1">
    <source>
        <dbReference type="SAM" id="Phobius"/>
    </source>
</evidence>
<dbReference type="PANTHER" id="PTHR35394">
    <property type="entry name" value="DUF3176 DOMAIN-CONTAINING PROTEIN"/>
    <property type="match status" value="1"/>
</dbReference>
<dbReference type="Pfam" id="PF11374">
    <property type="entry name" value="DUF3176"/>
    <property type="match status" value="1"/>
</dbReference>
<feature type="chain" id="PRO_5017348117" evidence="2">
    <location>
        <begin position="18"/>
        <end position="562"/>
    </location>
</feature>
<dbReference type="InterPro" id="IPR021514">
    <property type="entry name" value="DUF3176"/>
</dbReference>
<reference evidence="4" key="1">
    <citation type="submission" date="2017-02" db="EMBL/GenBank/DDBJ databases">
        <authorList>
            <person name="Tafer H."/>
            <person name="Lopandic K."/>
        </authorList>
    </citation>
    <scope>NUCLEOTIDE SEQUENCE [LARGE SCALE GENOMIC DNA]</scope>
    <source>
        <strain evidence="4">CBS 366.77</strain>
    </source>
</reference>
<evidence type="ECO:0000313" key="4">
    <source>
        <dbReference type="Proteomes" id="UP000266188"/>
    </source>
</evidence>
<proteinExistence type="predicted"/>
<sequence length="562" mass="61412">MAFSASCFIAIFGILLAYDQKESPSFPQGLTLNAIVSILSTGSKSSLIFVIGECIGQLKWMWFQGENKRPLNDLQSFDSASRGPFGSLLMCVQDRGRSLISIGALVTVLALAFDPFMQQVLSYPVRQVPVPSNTATAQQSVFPFHMNNDRVIDNKFGSALYAGIYSNGFGVAPTCPSGNCTWPAFPSMGWCSKCEDVTASAKLVGCHDLPYNVSSPGPLNASCNISLPHGDPGVVNIRFGSSVGFPDLEVPKQMIWTVNSRTSTIFQYSTTFLGVDNPFLVFAQAKLGFCSPANNSRLSPHPENDLRLDHVTQCILTFCSRKYNPKVSAGVSSMNVSKIDYGEVFEYAVGTPPLAVIYPCWKPGHGRPVEFTGGRELAIKNASEFAICPAFEPGPDIIDALTLKYTNFVHYDDSTGWVIGGDSMTIKERRLIDIGLERALENVAASLTEYALNSADSRKVTGTAYHPRVFVAVDWRFVVLPALLLCLGIILFICTIVTNNRRRINLWKTSVLPILYHGLGNNLLNNKDEYATASSMEQASKSVNVKLELSDTEKRLLLQNSG</sequence>
<evidence type="ECO:0000256" key="2">
    <source>
        <dbReference type="SAM" id="SignalP"/>
    </source>
</evidence>
<dbReference type="AlphaFoldDB" id="A0A3A2ZAS2"/>
<evidence type="ECO:0000313" key="3">
    <source>
        <dbReference type="EMBL" id="RJE20239.1"/>
    </source>
</evidence>
<gene>
    <name evidence="3" type="ORF">PHISCL_07417</name>
</gene>
<keyword evidence="1" id="KW-0812">Transmembrane</keyword>
<keyword evidence="1" id="KW-1133">Transmembrane helix</keyword>
<dbReference type="STRING" id="2070753.A0A3A2ZAS2"/>